<dbReference type="PANTHER" id="PTHR42673:SF4">
    <property type="entry name" value="MALEYLACETOACETATE ISOMERASE"/>
    <property type="match status" value="1"/>
</dbReference>
<organism evidence="10 11">
    <name type="scientific">Loxostege sticticalis</name>
    <name type="common">Beet webworm moth</name>
    <dbReference type="NCBI Taxonomy" id="481309"/>
    <lineage>
        <taxon>Eukaryota</taxon>
        <taxon>Metazoa</taxon>
        <taxon>Ecdysozoa</taxon>
        <taxon>Arthropoda</taxon>
        <taxon>Hexapoda</taxon>
        <taxon>Insecta</taxon>
        <taxon>Pterygota</taxon>
        <taxon>Neoptera</taxon>
        <taxon>Endopterygota</taxon>
        <taxon>Lepidoptera</taxon>
        <taxon>Glossata</taxon>
        <taxon>Ditrysia</taxon>
        <taxon>Pyraloidea</taxon>
        <taxon>Crambidae</taxon>
        <taxon>Pyraustinae</taxon>
        <taxon>Loxostege</taxon>
    </lineage>
</organism>
<dbReference type="SFLD" id="SFLDS00019">
    <property type="entry name" value="Glutathione_Transferase_(cytos"/>
    <property type="match status" value="1"/>
</dbReference>
<evidence type="ECO:0000259" key="9">
    <source>
        <dbReference type="PROSITE" id="PS50405"/>
    </source>
</evidence>
<comment type="caution">
    <text evidence="10">The sequence shown here is derived from an EMBL/GenBank/DDBJ whole genome shotgun (WGS) entry which is preliminary data.</text>
</comment>
<evidence type="ECO:0000256" key="4">
    <source>
        <dbReference type="ARBA" id="ARBA00010007"/>
    </source>
</evidence>
<dbReference type="InterPro" id="IPR036282">
    <property type="entry name" value="Glutathione-S-Trfase_C_sf"/>
</dbReference>
<evidence type="ECO:0000313" key="10">
    <source>
        <dbReference type="EMBL" id="KAL0895899.1"/>
    </source>
</evidence>
<dbReference type="EC" id="5.2.1.2" evidence="5"/>
<feature type="domain" description="GST N-terminal" evidence="8">
    <location>
        <begin position="4"/>
        <end position="86"/>
    </location>
</feature>
<dbReference type="SUPFAM" id="SSF52833">
    <property type="entry name" value="Thioredoxin-like"/>
    <property type="match status" value="1"/>
</dbReference>
<dbReference type="InterPro" id="IPR004045">
    <property type="entry name" value="Glutathione_S-Trfase_N"/>
</dbReference>
<dbReference type="PANTHER" id="PTHR42673">
    <property type="entry name" value="MALEYLACETOACETATE ISOMERASE"/>
    <property type="match status" value="1"/>
</dbReference>
<dbReference type="SFLD" id="SFLDG00358">
    <property type="entry name" value="Main_(cytGST)"/>
    <property type="match status" value="1"/>
</dbReference>
<keyword evidence="7" id="KW-0585">Phenylalanine catabolism</keyword>
<dbReference type="PROSITE" id="PS50405">
    <property type="entry name" value="GST_CTER"/>
    <property type="match status" value="1"/>
</dbReference>
<dbReference type="InterPro" id="IPR010987">
    <property type="entry name" value="Glutathione-S-Trfase_C-like"/>
</dbReference>
<accession>A0ABR3II26</accession>
<keyword evidence="6" id="KW-0828">Tyrosine catabolism</keyword>
<evidence type="ECO:0000256" key="7">
    <source>
        <dbReference type="ARBA" id="ARBA00023232"/>
    </source>
</evidence>
<evidence type="ECO:0000256" key="6">
    <source>
        <dbReference type="ARBA" id="ARBA00022878"/>
    </source>
</evidence>
<dbReference type="EMBL" id="JBEUOH010000003">
    <property type="protein sequence ID" value="KAL0895899.1"/>
    <property type="molecule type" value="Genomic_DNA"/>
</dbReference>
<dbReference type="Gene3D" id="3.40.30.10">
    <property type="entry name" value="Glutaredoxin"/>
    <property type="match status" value="1"/>
</dbReference>
<dbReference type="InterPro" id="IPR040079">
    <property type="entry name" value="Glutathione_S-Trfase"/>
</dbReference>
<evidence type="ECO:0000259" key="8">
    <source>
        <dbReference type="PROSITE" id="PS50404"/>
    </source>
</evidence>
<protein>
    <recommendedName>
        <fullName evidence="5">maleylacetoacetate isomerase</fullName>
        <ecNumber evidence="5">5.2.1.2</ecNumber>
    </recommendedName>
</protein>
<comment type="cofactor">
    <cofactor evidence="2">
        <name>glutathione</name>
        <dbReference type="ChEBI" id="CHEBI:57925"/>
    </cofactor>
</comment>
<dbReference type="Proteomes" id="UP001549920">
    <property type="component" value="Unassembled WGS sequence"/>
</dbReference>
<dbReference type="CDD" id="cd03191">
    <property type="entry name" value="GST_C_Zeta"/>
    <property type="match status" value="1"/>
</dbReference>
<gene>
    <name evidence="10" type="ORF">ABMA27_011917</name>
</gene>
<dbReference type="Gene3D" id="1.20.1050.10">
    <property type="match status" value="1"/>
</dbReference>
<evidence type="ECO:0000256" key="3">
    <source>
        <dbReference type="ARBA" id="ARBA00004671"/>
    </source>
</evidence>
<evidence type="ECO:0000256" key="5">
    <source>
        <dbReference type="ARBA" id="ARBA00013199"/>
    </source>
</evidence>
<dbReference type="SUPFAM" id="SSF47616">
    <property type="entry name" value="GST C-terminal domain-like"/>
    <property type="match status" value="1"/>
</dbReference>
<name>A0ABR3II26_LOXSC</name>
<evidence type="ECO:0000256" key="1">
    <source>
        <dbReference type="ARBA" id="ARBA00001622"/>
    </source>
</evidence>
<sequence length="210" mass="23961">MAADKVILYGFRFSSCTWRVRAALTFKGIPFEELKVDILKAQDQLTEKYRAINPAQKIPAAVIDGATIVESMAIIQYLEDTRPGPKLTPESPLEKARVREICEVIVSGIMPLQNIGLKPHFDTEDQYLKFCRHWCERGLQTLEELLKRSAGSYCVGDQLSLADLCLVPQLYNITKRFEMQIDKYTTLSKLNEKLLAEPVFKETHPNNLKK</sequence>
<dbReference type="InterPro" id="IPR036249">
    <property type="entry name" value="Thioredoxin-like_sf"/>
</dbReference>
<dbReference type="NCBIfam" id="TIGR01262">
    <property type="entry name" value="maiA"/>
    <property type="match status" value="1"/>
</dbReference>
<feature type="domain" description="GST C-terminal" evidence="9">
    <location>
        <begin position="91"/>
        <end position="210"/>
    </location>
</feature>
<dbReference type="Pfam" id="PF13417">
    <property type="entry name" value="GST_N_3"/>
    <property type="match status" value="1"/>
</dbReference>
<dbReference type="InterPro" id="IPR004046">
    <property type="entry name" value="GST_C"/>
</dbReference>
<dbReference type="InterPro" id="IPR005955">
    <property type="entry name" value="GST_Zeta"/>
</dbReference>
<comment type="catalytic activity">
    <reaction evidence="1">
        <text>4-maleylacetoacetate = 4-fumarylacetoacetate</text>
        <dbReference type="Rhea" id="RHEA:14817"/>
        <dbReference type="ChEBI" id="CHEBI:17105"/>
        <dbReference type="ChEBI" id="CHEBI:18034"/>
        <dbReference type="EC" id="5.2.1.2"/>
    </reaction>
</comment>
<proteinExistence type="inferred from homology"/>
<comment type="pathway">
    <text evidence="3">Amino-acid degradation; L-phenylalanine degradation; acetoacetate and fumarate from L-phenylalanine: step 5/6.</text>
</comment>
<keyword evidence="11" id="KW-1185">Reference proteome</keyword>
<dbReference type="PROSITE" id="PS50404">
    <property type="entry name" value="GST_NTER"/>
    <property type="match status" value="1"/>
</dbReference>
<reference evidence="10 11" key="1">
    <citation type="submission" date="2024-06" db="EMBL/GenBank/DDBJ databases">
        <title>A chromosome-level genome assembly of beet webworm, Loxostege sticticalis.</title>
        <authorList>
            <person name="Zhang Y."/>
        </authorList>
    </citation>
    <scope>NUCLEOTIDE SEQUENCE [LARGE SCALE GENOMIC DNA]</scope>
    <source>
        <strain evidence="10">AQ026</strain>
        <tissue evidence="10">Whole body</tissue>
    </source>
</reference>
<evidence type="ECO:0000256" key="2">
    <source>
        <dbReference type="ARBA" id="ARBA00001955"/>
    </source>
</evidence>
<evidence type="ECO:0000313" key="11">
    <source>
        <dbReference type="Proteomes" id="UP001549920"/>
    </source>
</evidence>
<dbReference type="InterPro" id="IPR034330">
    <property type="entry name" value="GST_Zeta_C"/>
</dbReference>
<dbReference type="Pfam" id="PF14497">
    <property type="entry name" value="GST_C_3"/>
    <property type="match status" value="1"/>
</dbReference>
<comment type="similarity">
    <text evidence="4">Belongs to the GST superfamily. Zeta family.</text>
</comment>